<name>A0A7J8P2Y8_GOSRA</name>
<dbReference type="EMBL" id="JABEZZ010000004">
    <property type="protein sequence ID" value="MBA0583508.1"/>
    <property type="molecule type" value="Genomic_DNA"/>
</dbReference>
<dbReference type="PROSITE" id="PS50082">
    <property type="entry name" value="WD_REPEATS_2"/>
    <property type="match status" value="1"/>
</dbReference>
<dbReference type="InterPro" id="IPR001680">
    <property type="entry name" value="WD40_rpt"/>
</dbReference>
<dbReference type="InterPro" id="IPR011044">
    <property type="entry name" value="Quino_amine_DH_bsu"/>
</dbReference>
<evidence type="ECO:0000313" key="2">
    <source>
        <dbReference type="EMBL" id="MBA0583508.1"/>
    </source>
</evidence>
<dbReference type="InterPro" id="IPR051859">
    <property type="entry name" value="DCAF"/>
</dbReference>
<organism evidence="2 3">
    <name type="scientific">Gossypium raimondii</name>
    <name type="common">Peruvian cotton</name>
    <name type="synonym">Gossypium klotzschianum subsp. raimondii</name>
    <dbReference type="NCBI Taxonomy" id="29730"/>
    <lineage>
        <taxon>Eukaryota</taxon>
        <taxon>Viridiplantae</taxon>
        <taxon>Streptophyta</taxon>
        <taxon>Embryophyta</taxon>
        <taxon>Tracheophyta</taxon>
        <taxon>Spermatophyta</taxon>
        <taxon>Magnoliopsida</taxon>
        <taxon>eudicotyledons</taxon>
        <taxon>Gunneridae</taxon>
        <taxon>Pentapetalae</taxon>
        <taxon>rosids</taxon>
        <taxon>malvids</taxon>
        <taxon>Malvales</taxon>
        <taxon>Malvaceae</taxon>
        <taxon>Malvoideae</taxon>
        <taxon>Gossypium</taxon>
    </lineage>
</organism>
<evidence type="ECO:0008006" key="4">
    <source>
        <dbReference type="Google" id="ProtNLM"/>
    </source>
</evidence>
<dbReference type="GO" id="GO:0080008">
    <property type="term" value="C:Cul4-RING E3 ubiquitin ligase complex"/>
    <property type="evidence" value="ECO:0007669"/>
    <property type="project" value="TreeGrafter"/>
</dbReference>
<evidence type="ECO:0000256" key="1">
    <source>
        <dbReference type="PROSITE-ProRule" id="PRU00221"/>
    </source>
</evidence>
<dbReference type="InterPro" id="IPR015943">
    <property type="entry name" value="WD40/YVTN_repeat-like_dom_sf"/>
</dbReference>
<proteinExistence type="predicted"/>
<sequence length="80" mass="8571">MSPIVHIVNVGSATRESLANITEVLEGLDFSAADGEYSFGIFSVKFSTDGRELVAGSSDDSIYIYDLEANKLSLLIAAHM</sequence>
<evidence type="ECO:0000313" key="3">
    <source>
        <dbReference type="Proteomes" id="UP000593578"/>
    </source>
</evidence>
<dbReference type="SUPFAM" id="SSF50969">
    <property type="entry name" value="YVTN repeat-like/Quinoprotein amine dehydrogenase"/>
    <property type="match status" value="1"/>
</dbReference>
<comment type="caution">
    <text evidence="2">The sequence shown here is derived from an EMBL/GenBank/DDBJ whole genome shotgun (WGS) entry which is preliminary data.</text>
</comment>
<dbReference type="PANTHER" id="PTHR19847">
    <property type="entry name" value="DDB1- AND CUL4-ASSOCIATED FACTOR 11"/>
    <property type="match status" value="1"/>
</dbReference>
<dbReference type="Gene3D" id="2.130.10.10">
    <property type="entry name" value="YVTN repeat-like/Quinoprotein amine dehydrogenase"/>
    <property type="match status" value="1"/>
</dbReference>
<dbReference type="Proteomes" id="UP000593578">
    <property type="component" value="Unassembled WGS sequence"/>
</dbReference>
<dbReference type="PANTHER" id="PTHR19847:SF27">
    <property type="entry name" value="LEC14B HOMOLOG"/>
    <property type="match status" value="1"/>
</dbReference>
<protein>
    <recommendedName>
        <fullName evidence="4">Anaphase-promoting complex subunit 4 WD40 domain-containing protein</fullName>
    </recommendedName>
</protein>
<dbReference type="AlphaFoldDB" id="A0A7J8P2Y8"/>
<reference evidence="2 3" key="1">
    <citation type="journal article" date="2019" name="Genome Biol. Evol.">
        <title>Insights into the evolution of the New World diploid cottons (Gossypium, subgenus Houzingenia) based on genome sequencing.</title>
        <authorList>
            <person name="Grover C.E."/>
            <person name="Arick M.A. 2nd"/>
            <person name="Thrash A."/>
            <person name="Conover J.L."/>
            <person name="Sanders W.S."/>
            <person name="Peterson D.G."/>
            <person name="Frelichowski J.E."/>
            <person name="Scheffler J.A."/>
            <person name="Scheffler B.E."/>
            <person name="Wendel J.F."/>
        </authorList>
    </citation>
    <scope>NUCLEOTIDE SEQUENCE [LARGE SCALE GENOMIC DNA]</scope>
    <source>
        <strain evidence="2">8</strain>
        <tissue evidence="2">Leaf</tissue>
    </source>
</reference>
<feature type="non-terminal residue" evidence="2">
    <location>
        <position position="1"/>
    </location>
</feature>
<gene>
    <name evidence="2" type="ORF">Gorai_014362</name>
</gene>
<feature type="repeat" description="WD" evidence="1">
    <location>
        <begin position="41"/>
        <end position="75"/>
    </location>
</feature>
<dbReference type="GO" id="GO:0043161">
    <property type="term" value="P:proteasome-mediated ubiquitin-dependent protein catabolic process"/>
    <property type="evidence" value="ECO:0007669"/>
    <property type="project" value="TreeGrafter"/>
</dbReference>
<keyword evidence="1" id="KW-0853">WD repeat</keyword>
<accession>A0A7J8P2Y8</accession>